<protein>
    <submittedName>
        <fullName evidence="3">Uu.00g054820.m01.CDS01</fullName>
    </submittedName>
</protein>
<dbReference type="GO" id="GO:0004553">
    <property type="term" value="F:hydrolase activity, hydrolyzing O-glycosyl compounds"/>
    <property type="evidence" value="ECO:0007669"/>
    <property type="project" value="InterPro"/>
</dbReference>
<dbReference type="InterPro" id="IPR013320">
    <property type="entry name" value="ConA-like_dom_sf"/>
</dbReference>
<dbReference type="PROSITE" id="PS51762">
    <property type="entry name" value="GH16_2"/>
    <property type="match status" value="1"/>
</dbReference>
<name>A0AAI8YM97_9PEZI</name>
<reference evidence="3" key="1">
    <citation type="submission" date="2023-10" db="EMBL/GenBank/DDBJ databases">
        <authorList>
            <person name="Hackl T."/>
        </authorList>
    </citation>
    <scope>NUCLEOTIDE SEQUENCE</scope>
</reference>
<evidence type="ECO:0000256" key="1">
    <source>
        <dbReference type="SAM" id="SignalP"/>
    </source>
</evidence>
<feature type="domain" description="GH16" evidence="2">
    <location>
        <begin position="25"/>
        <end position="251"/>
    </location>
</feature>
<dbReference type="InterPro" id="IPR000757">
    <property type="entry name" value="Beta-glucanase-like"/>
</dbReference>
<feature type="chain" id="PRO_5042601372" evidence="1">
    <location>
        <begin position="17"/>
        <end position="251"/>
    </location>
</feature>
<dbReference type="SUPFAM" id="SSF49899">
    <property type="entry name" value="Concanavalin A-like lectins/glucanases"/>
    <property type="match status" value="1"/>
</dbReference>
<proteinExistence type="predicted"/>
<organism evidence="3 4">
    <name type="scientific">Anthostomella pinea</name>
    <dbReference type="NCBI Taxonomy" id="933095"/>
    <lineage>
        <taxon>Eukaryota</taxon>
        <taxon>Fungi</taxon>
        <taxon>Dikarya</taxon>
        <taxon>Ascomycota</taxon>
        <taxon>Pezizomycotina</taxon>
        <taxon>Sordariomycetes</taxon>
        <taxon>Xylariomycetidae</taxon>
        <taxon>Xylariales</taxon>
        <taxon>Xylariaceae</taxon>
        <taxon>Anthostomella</taxon>
    </lineage>
</organism>
<comment type="caution">
    <text evidence="3">The sequence shown here is derived from an EMBL/GenBank/DDBJ whole genome shotgun (WGS) entry which is preliminary data.</text>
</comment>
<evidence type="ECO:0000313" key="4">
    <source>
        <dbReference type="Proteomes" id="UP001295740"/>
    </source>
</evidence>
<keyword evidence="1" id="KW-0732">Signal</keyword>
<keyword evidence="4" id="KW-1185">Reference proteome</keyword>
<feature type="signal peptide" evidence="1">
    <location>
        <begin position="1"/>
        <end position="16"/>
    </location>
</feature>
<dbReference type="Proteomes" id="UP001295740">
    <property type="component" value="Unassembled WGS sequence"/>
</dbReference>
<dbReference type="AlphaFoldDB" id="A0AAI8YM97"/>
<dbReference type="Gene3D" id="2.60.120.200">
    <property type="match status" value="1"/>
</dbReference>
<gene>
    <name evidence="3" type="ORF">KHLLAP_LOCUS12935</name>
</gene>
<accession>A0AAI8YM97</accession>
<evidence type="ECO:0000259" key="2">
    <source>
        <dbReference type="PROSITE" id="PS51762"/>
    </source>
</evidence>
<dbReference type="EMBL" id="CAUWAG010000019">
    <property type="protein sequence ID" value="CAJ2512467.1"/>
    <property type="molecule type" value="Genomic_DNA"/>
</dbReference>
<dbReference type="GO" id="GO:0005975">
    <property type="term" value="P:carbohydrate metabolic process"/>
    <property type="evidence" value="ECO:0007669"/>
    <property type="project" value="InterPro"/>
</dbReference>
<sequence>MRSNALLPLWPLAVAAVPNIKRQTVTETLIPTTSFTDFDTYWTQLYPWGTDHNGGARMSESQVAVADGILTITATPVEGEPPATNGGVEYPVNYLSGAIHASQTFAVAAGGGYDFSAEFLATTTYGTWPAFWLTAVSGWPPEIDMAEWKGSGDVSFNTFNTSSSVATHDVPYPDADEWHSIKVQLRDENGSSVRVKYFLDDVEQTTHYGNNYIGTALYLIINLQMEGSSGSPGPDYDVTYSVRNLEVLSYQ</sequence>
<evidence type="ECO:0000313" key="3">
    <source>
        <dbReference type="EMBL" id="CAJ2512467.1"/>
    </source>
</evidence>